<feature type="domain" description="Myb-like" evidence="8">
    <location>
        <begin position="29"/>
        <end position="81"/>
    </location>
</feature>
<dbReference type="FunFam" id="1.10.10.60:FF:000011">
    <property type="entry name" value="Myb transcription factor"/>
    <property type="match status" value="1"/>
</dbReference>
<name>A0A8J5GIR0_ZINOF</name>
<evidence type="ECO:0000256" key="6">
    <source>
        <dbReference type="ARBA" id="ARBA00023242"/>
    </source>
</evidence>
<keyword evidence="6" id="KW-0539">Nucleus</keyword>
<evidence type="ECO:0000256" key="3">
    <source>
        <dbReference type="ARBA" id="ARBA00023015"/>
    </source>
</evidence>
<comment type="subcellular location">
    <subcellularLocation>
        <location evidence="1">Nucleus</location>
    </subcellularLocation>
</comment>
<reference evidence="10 11" key="1">
    <citation type="submission" date="2020-08" db="EMBL/GenBank/DDBJ databases">
        <title>Plant Genome Project.</title>
        <authorList>
            <person name="Zhang R.-G."/>
        </authorList>
    </citation>
    <scope>NUCLEOTIDE SEQUENCE [LARGE SCALE GENOMIC DNA]</scope>
    <source>
        <tissue evidence="10">Rhizome</tissue>
    </source>
</reference>
<evidence type="ECO:0000256" key="4">
    <source>
        <dbReference type="ARBA" id="ARBA00023125"/>
    </source>
</evidence>
<evidence type="ECO:0000259" key="9">
    <source>
        <dbReference type="PROSITE" id="PS51294"/>
    </source>
</evidence>
<dbReference type="PANTHER" id="PTHR45675:SF3">
    <property type="entry name" value="OS04G0508500 PROTEIN"/>
    <property type="match status" value="1"/>
</dbReference>
<keyword evidence="4" id="KW-0238">DNA-binding</keyword>
<keyword evidence="11" id="KW-1185">Reference proteome</keyword>
<dbReference type="InterPro" id="IPR044676">
    <property type="entry name" value="EOBI/EOBII-like_plant"/>
</dbReference>
<gene>
    <name evidence="10" type="ORF">ZIOFF_036833</name>
</gene>
<comment type="caution">
    <text evidence="10">The sequence shown here is derived from an EMBL/GenBank/DDBJ whole genome shotgun (WGS) entry which is preliminary data.</text>
</comment>
<evidence type="ECO:0000256" key="2">
    <source>
        <dbReference type="ARBA" id="ARBA00022737"/>
    </source>
</evidence>
<dbReference type="OrthoDB" id="2143914at2759"/>
<dbReference type="Proteomes" id="UP000734854">
    <property type="component" value="Unassembled WGS sequence"/>
</dbReference>
<evidence type="ECO:0000256" key="5">
    <source>
        <dbReference type="ARBA" id="ARBA00023163"/>
    </source>
</evidence>
<feature type="coiled-coil region" evidence="7">
    <location>
        <begin position="192"/>
        <end position="219"/>
    </location>
</feature>
<dbReference type="InterPro" id="IPR017930">
    <property type="entry name" value="Myb_dom"/>
</dbReference>
<dbReference type="EMBL" id="JACMSC010000010">
    <property type="protein sequence ID" value="KAG6504499.1"/>
    <property type="molecule type" value="Genomic_DNA"/>
</dbReference>
<feature type="domain" description="HTH myb-type" evidence="9">
    <location>
        <begin position="33"/>
        <end position="81"/>
    </location>
</feature>
<evidence type="ECO:0000313" key="10">
    <source>
        <dbReference type="EMBL" id="KAG6504499.1"/>
    </source>
</evidence>
<dbReference type="InterPro" id="IPR001005">
    <property type="entry name" value="SANT/Myb"/>
</dbReference>
<evidence type="ECO:0000259" key="8">
    <source>
        <dbReference type="PROSITE" id="PS50090"/>
    </source>
</evidence>
<protein>
    <submittedName>
        <fullName evidence="10">Uncharacterized protein</fullName>
    </submittedName>
</protein>
<keyword evidence="2" id="KW-0677">Repeat</keyword>
<feature type="domain" description="HTH myb-type" evidence="9">
    <location>
        <begin position="82"/>
        <end position="136"/>
    </location>
</feature>
<dbReference type="GO" id="GO:0003700">
    <property type="term" value="F:DNA-binding transcription factor activity"/>
    <property type="evidence" value="ECO:0007669"/>
    <property type="project" value="InterPro"/>
</dbReference>
<dbReference type="SMART" id="SM00717">
    <property type="entry name" value="SANT"/>
    <property type="match status" value="2"/>
</dbReference>
<keyword evidence="3" id="KW-0805">Transcription regulation</keyword>
<keyword evidence="7" id="KW-0175">Coiled coil</keyword>
<feature type="domain" description="Myb-like" evidence="8">
    <location>
        <begin position="82"/>
        <end position="132"/>
    </location>
</feature>
<dbReference type="GO" id="GO:0043565">
    <property type="term" value="F:sequence-specific DNA binding"/>
    <property type="evidence" value="ECO:0007669"/>
    <property type="project" value="InterPro"/>
</dbReference>
<dbReference type="CDD" id="cd00167">
    <property type="entry name" value="SANT"/>
    <property type="match status" value="2"/>
</dbReference>
<dbReference type="PROSITE" id="PS50090">
    <property type="entry name" value="MYB_LIKE"/>
    <property type="match status" value="2"/>
</dbReference>
<evidence type="ECO:0000256" key="1">
    <source>
        <dbReference type="ARBA" id="ARBA00004123"/>
    </source>
</evidence>
<evidence type="ECO:0000256" key="7">
    <source>
        <dbReference type="SAM" id="Coils"/>
    </source>
</evidence>
<evidence type="ECO:0000313" key="11">
    <source>
        <dbReference type="Proteomes" id="UP000734854"/>
    </source>
</evidence>
<dbReference type="AlphaFoldDB" id="A0A8J5GIR0"/>
<dbReference type="PANTHER" id="PTHR45675">
    <property type="entry name" value="MYB TRANSCRIPTION FACTOR-RELATED-RELATED"/>
    <property type="match status" value="1"/>
</dbReference>
<proteinExistence type="predicted"/>
<keyword evidence="5" id="KW-0804">Transcription</keyword>
<dbReference type="Pfam" id="PF00249">
    <property type="entry name" value="Myb_DNA-binding"/>
    <property type="match status" value="2"/>
</dbReference>
<accession>A0A8J5GIR0</accession>
<dbReference type="PROSITE" id="PS51294">
    <property type="entry name" value="HTH_MYB"/>
    <property type="match status" value="2"/>
</dbReference>
<sequence length="277" mass="31616">MDYCMSNTAPSSCSSMTVRGGGGAAAEAQDSWRKGPWTAQEDNLLIHHVNLHGEGNWNSVAKETKLRRSGKSCRLRWVNYLRPDLKRGKITPEEENAIIHMHALWGNRWAAIARCLPGRTDNEIKNYWRTHFKTDDCKPSKISKKVEKARAEFLHLKRKRSEEINGLIHHQELLQRQQQPQDELSSCVSNSIMTTAKDKDQMEEQILKLQQKGMQQERHNMGMENTGTWDCNYGSSYSMLQGGGCGDCFVDGDCSAAESGWSDDLWQYWHLDGMESH</sequence>
<organism evidence="10 11">
    <name type="scientific">Zingiber officinale</name>
    <name type="common">Ginger</name>
    <name type="synonym">Amomum zingiber</name>
    <dbReference type="NCBI Taxonomy" id="94328"/>
    <lineage>
        <taxon>Eukaryota</taxon>
        <taxon>Viridiplantae</taxon>
        <taxon>Streptophyta</taxon>
        <taxon>Embryophyta</taxon>
        <taxon>Tracheophyta</taxon>
        <taxon>Spermatophyta</taxon>
        <taxon>Magnoliopsida</taxon>
        <taxon>Liliopsida</taxon>
        <taxon>Zingiberales</taxon>
        <taxon>Zingiberaceae</taxon>
        <taxon>Zingiber</taxon>
    </lineage>
</organism>
<dbReference type="GO" id="GO:0005634">
    <property type="term" value="C:nucleus"/>
    <property type="evidence" value="ECO:0007669"/>
    <property type="project" value="UniProtKB-SubCell"/>
</dbReference>